<organism evidence="4 5">
    <name type="scientific">Exidia glandulosa HHB12029</name>
    <dbReference type="NCBI Taxonomy" id="1314781"/>
    <lineage>
        <taxon>Eukaryota</taxon>
        <taxon>Fungi</taxon>
        <taxon>Dikarya</taxon>
        <taxon>Basidiomycota</taxon>
        <taxon>Agaricomycotina</taxon>
        <taxon>Agaricomycetes</taxon>
        <taxon>Auriculariales</taxon>
        <taxon>Exidiaceae</taxon>
        <taxon>Exidia</taxon>
    </lineage>
</organism>
<sequence>MPCSNEPSLGPAASCRTLDFTLGFEYRVLFVLHYALCVVLLAQLALRSLYDKRRVTTRRVDLLMALKLVVVAFGVAVTAAALGISQRAFAHANLPGLQNWATAAYALQLVFVVRKIRPSLDFS</sequence>
<dbReference type="Pfam" id="PF24357">
    <property type="entry name" value="TMD0_ABC"/>
    <property type="match status" value="1"/>
</dbReference>
<evidence type="ECO:0000259" key="3">
    <source>
        <dbReference type="Pfam" id="PF24357"/>
    </source>
</evidence>
<dbReference type="Proteomes" id="UP000077266">
    <property type="component" value="Unassembled WGS sequence"/>
</dbReference>
<proteinExistence type="predicted"/>
<reference evidence="4 5" key="1">
    <citation type="journal article" date="2016" name="Mol. Biol. Evol.">
        <title>Comparative Genomics of Early-Diverging Mushroom-Forming Fungi Provides Insights into the Origins of Lignocellulose Decay Capabilities.</title>
        <authorList>
            <person name="Nagy L.G."/>
            <person name="Riley R."/>
            <person name="Tritt A."/>
            <person name="Adam C."/>
            <person name="Daum C."/>
            <person name="Floudas D."/>
            <person name="Sun H."/>
            <person name="Yadav J.S."/>
            <person name="Pangilinan J."/>
            <person name="Larsson K.H."/>
            <person name="Matsuura K."/>
            <person name="Barry K."/>
            <person name="Labutti K."/>
            <person name="Kuo R."/>
            <person name="Ohm R.A."/>
            <person name="Bhattacharya S.S."/>
            <person name="Shirouzu T."/>
            <person name="Yoshinaga Y."/>
            <person name="Martin F.M."/>
            <person name="Grigoriev I.V."/>
            <person name="Hibbett D.S."/>
        </authorList>
    </citation>
    <scope>NUCLEOTIDE SEQUENCE [LARGE SCALE GENOMIC DNA]</scope>
    <source>
        <strain evidence="4 5">HHB12029</strain>
    </source>
</reference>
<keyword evidence="2" id="KW-0812">Transmembrane</keyword>
<keyword evidence="2" id="KW-1133">Transmembrane helix</keyword>
<dbReference type="STRING" id="1314781.A0A165J339"/>
<protein>
    <recommendedName>
        <fullName evidence="3">ABC transporter TMD0 domain-containing protein</fullName>
    </recommendedName>
</protein>
<dbReference type="AlphaFoldDB" id="A0A165J339"/>
<dbReference type="GO" id="GO:0016020">
    <property type="term" value="C:membrane"/>
    <property type="evidence" value="ECO:0007669"/>
    <property type="project" value="UniProtKB-SubCell"/>
</dbReference>
<feature type="domain" description="ABC transporter TMD0" evidence="3">
    <location>
        <begin position="3"/>
        <end position="112"/>
    </location>
</feature>
<feature type="transmembrane region" description="Helical" evidence="2">
    <location>
        <begin position="96"/>
        <end position="113"/>
    </location>
</feature>
<feature type="transmembrane region" description="Helical" evidence="2">
    <location>
        <begin position="28"/>
        <end position="50"/>
    </location>
</feature>
<dbReference type="InterPro" id="IPR056227">
    <property type="entry name" value="TMD0_ABC"/>
</dbReference>
<comment type="subcellular location">
    <subcellularLocation>
        <location evidence="1">Membrane</location>
        <topology evidence="1">Multi-pass membrane protein</topology>
    </subcellularLocation>
</comment>
<gene>
    <name evidence="4" type="ORF">EXIGLDRAFT_767324</name>
</gene>
<feature type="transmembrane region" description="Helical" evidence="2">
    <location>
        <begin position="62"/>
        <end position="84"/>
    </location>
</feature>
<dbReference type="EMBL" id="KV425976">
    <property type="protein sequence ID" value="KZV94263.1"/>
    <property type="molecule type" value="Genomic_DNA"/>
</dbReference>
<evidence type="ECO:0000313" key="4">
    <source>
        <dbReference type="EMBL" id="KZV94263.1"/>
    </source>
</evidence>
<accession>A0A165J339</accession>
<evidence type="ECO:0000313" key="5">
    <source>
        <dbReference type="Proteomes" id="UP000077266"/>
    </source>
</evidence>
<keyword evidence="5" id="KW-1185">Reference proteome</keyword>
<dbReference type="OrthoDB" id="10584534at2759"/>
<dbReference type="InParanoid" id="A0A165J339"/>
<keyword evidence="2" id="KW-0472">Membrane</keyword>
<evidence type="ECO:0000256" key="2">
    <source>
        <dbReference type="SAM" id="Phobius"/>
    </source>
</evidence>
<name>A0A165J339_EXIGL</name>
<evidence type="ECO:0000256" key="1">
    <source>
        <dbReference type="ARBA" id="ARBA00004141"/>
    </source>
</evidence>